<name>A0A0E9XLV8_ANGAN</name>
<proteinExistence type="predicted"/>
<evidence type="ECO:0000313" key="1">
    <source>
        <dbReference type="EMBL" id="JAI03397.1"/>
    </source>
</evidence>
<dbReference type="EMBL" id="GBXM01005181">
    <property type="protein sequence ID" value="JAI03397.1"/>
    <property type="molecule type" value="Transcribed_RNA"/>
</dbReference>
<sequence>MICGNKVLFCHSVELIVSHLLSYQYLTPFSISLVY</sequence>
<reference evidence="1" key="1">
    <citation type="submission" date="2014-11" db="EMBL/GenBank/DDBJ databases">
        <authorList>
            <person name="Amaro Gonzalez C."/>
        </authorList>
    </citation>
    <scope>NUCLEOTIDE SEQUENCE</scope>
</reference>
<accession>A0A0E9XLV8</accession>
<organism evidence="1">
    <name type="scientific">Anguilla anguilla</name>
    <name type="common">European freshwater eel</name>
    <name type="synonym">Muraena anguilla</name>
    <dbReference type="NCBI Taxonomy" id="7936"/>
    <lineage>
        <taxon>Eukaryota</taxon>
        <taxon>Metazoa</taxon>
        <taxon>Chordata</taxon>
        <taxon>Craniata</taxon>
        <taxon>Vertebrata</taxon>
        <taxon>Euteleostomi</taxon>
        <taxon>Actinopterygii</taxon>
        <taxon>Neopterygii</taxon>
        <taxon>Teleostei</taxon>
        <taxon>Anguilliformes</taxon>
        <taxon>Anguillidae</taxon>
        <taxon>Anguilla</taxon>
    </lineage>
</organism>
<dbReference type="AlphaFoldDB" id="A0A0E9XLV8"/>
<protein>
    <submittedName>
        <fullName evidence="1">Uncharacterized protein</fullName>
    </submittedName>
</protein>
<reference evidence="1" key="2">
    <citation type="journal article" date="2015" name="Fish Shellfish Immunol.">
        <title>Early steps in the European eel (Anguilla anguilla)-Vibrio vulnificus interaction in the gills: Role of the RtxA13 toxin.</title>
        <authorList>
            <person name="Callol A."/>
            <person name="Pajuelo D."/>
            <person name="Ebbesson L."/>
            <person name="Teles M."/>
            <person name="MacKenzie S."/>
            <person name="Amaro C."/>
        </authorList>
    </citation>
    <scope>NUCLEOTIDE SEQUENCE</scope>
</reference>